<dbReference type="OrthoDB" id="9812701at2"/>
<dbReference type="SUPFAM" id="SSF161098">
    <property type="entry name" value="MetI-like"/>
    <property type="match status" value="1"/>
</dbReference>
<dbReference type="Proteomes" id="UP000293781">
    <property type="component" value="Unassembled WGS sequence"/>
</dbReference>
<dbReference type="Gene3D" id="1.10.3720.10">
    <property type="entry name" value="MetI-like"/>
    <property type="match status" value="1"/>
</dbReference>
<dbReference type="GO" id="GO:0005886">
    <property type="term" value="C:plasma membrane"/>
    <property type="evidence" value="ECO:0007669"/>
    <property type="project" value="UniProtKB-SubCell"/>
</dbReference>
<evidence type="ECO:0000313" key="11">
    <source>
        <dbReference type="Proteomes" id="UP000293781"/>
    </source>
</evidence>
<evidence type="ECO:0000256" key="5">
    <source>
        <dbReference type="ARBA" id="ARBA00022989"/>
    </source>
</evidence>
<evidence type="ECO:0000256" key="8">
    <source>
        <dbReference type="SAM" id="MobiDB-lite"/>
    </source>
</evidence>
<dbReference type="InterPro" id="IPR035906">
    <property type="entry name" value="MetI-like_sf"/>
</dbReference>
<dbReference type="PANTHER" id="PTHR43386">
    <property type="entry name" value="OLIGOPEPTIDE TRANSPORT SYSTEM PERMEASE PROTEIN APPC"/>
    <property type="match status" value="1"/>
</dbReference>
<evidence type="ECO:0000313" key="10">
    <source>
        <dbReference type="EMBL" id="RZT79713.1"/>
    </source>
</evidence>
<feature type="transmembrane region" description="Helical" evidence="7">
    <location>
        <begin position="235"/>
        <end position="260"/>
    </location>
</feature>
<dbReference type="PROSITE" id="PS50928">
    <property type="entry name" value="ABC_TM1"/>
    <property type="match status" value="1"/>
</dbReference>
<comment type="subcellular location">
    <subcellularLocation>
        <location evidence="1 7">Cell membrane</location>
        <topology evidence="1 7">Multi-pass membrane protein</topology>
    </subcellularLocation>
</comment>
<feature type="region of interest" description="Disordered" evidence="8">
    <location>
        <begin position="1"/>
        <end position="23"/>
    </location>
</feature>
<comment type="caution">
    <text evidence="10">The sequence shown here is derived from an EMBL/GenBank/DDBJ whole genome shotgun (WGS) entry which is preliminary data.</text>
</comment>
<organism evidence="10 11">
    <name type="scientific">Micromonospora violae</name>
    <dbReference type="NCBI Taxonomy" id="1278207"/>
    <lineage>
        <taxon>Bacteria</taxon>
        <taxon>Bacillati</taxon>
        <taxon>Actinomycetota</taxon>
        <taxon>Actinomycetes</taxon>
        <taxon>Micromonosporales</taxon>
        <taxon>Micromonosporaceae</taxon>
        <taxon>Micromonospora</taxon>
    </lineage>
</organism>
<dbReference type="Pfam" id="PF00528">
    <property type="entry name" value="BPD_transp_1"/>
    <property type="match status" value="1"/>
</dbReference>
<evidence type="ECO:0000256" key="3">
    <source>
        <dbReference type="ARBA" id="ARBA00022475"/>
    </source>
</evidence>
<keyword evidence="5 7" id="KW-1133">Transmembrane helix</keyword>
<reference evidence="10 11" key="1">
    <citation type="submission" date="2019-02" db="EMBL/GenBank/DDBJ databases">
        <title>Sequencing the genomes of 1000 actinobacteria strains.</title>
        <authorList>
            <person name="Klenk H.-P."/>
        </authorList>
    </citation>
    <scope>NUCLEOTIDE SEQUENCE [LARGE SCALE GENOMIC DNA]</scope>
    <source>
        <strain evidence="10 11">DSM 45888</strain>
    </source>
</reference>
<dbReference type="RefSeq" id="WP_130402335.1">
    <property type="nucleotide sequence ID" value="NZ_SHKK01000001.1"/>
</dbReference>
<evidence type="ECO:0000256" key="1">
    <source>
        <dbReference type="ARBA" id="ARBA00004651"/>
    </source>
</evidence>
<feature type="domain" description="ABC transmembrane type-1" evidence="9">
    <location>
        <begin position="110"/>
        <end position="302"/>
    </location>
</feature>
<feature type="transmembrane region" description="Helical" evidence="7">
    <location>
        <begin position="114"/>
        <end position="138"/>
    </location>
</feature>
<dbReference type="InterPro" id="IPR050366">
    <property type="entry name" value="BP-dependent_transpt_permease"/>
</dbReference>
<dbReference type="AlphaFoldDB" id="A0A4Q7UJH8"/>
<feature type="transmembrane region" description="Helical" evidence="7">
    <location>
        <begin position="150"/>
        <end position="170"/>
    </location>
</feature>
<dbReference type="InterPro" id="IPR025966">
    <property type="entry name" value="OppC_N"/>
</dbReference>
<evidence type="ECO:0000256" key="7">
    <source>
        <dbReference type="RuleBase" id="RU363032"/>
    </source>
</evidence>
<feature type="transmembrane region" description="Helical" evidence="7">
    <location>
        <begin position="281"/>
        <end position="301"/>
    </location>
</feature>
<evidence type="ECO:0000256" key="6">
    <source>
        <dbReference type="ARBA" id="ARBA00023136"/>
    </source>
</evidence>
<dbReference type="CDD" id="cd06261">
    <property type="entry name" value="TM_PBP2"/>
    <property type="match status" value="1"/>
</dbReference>
<dbReference type="Pfam" id="PF12911">
    <property type="entry name" value="OppC_N"/>
    <property type="match status" value="1"/>
</dbReference>
<keyword evidence="6 7" id="KW-0472">Membrane</keyword>
<feature type="transmembrane region" description="Helical" evidence="7">
    <location>
        <begin position="176"/>
        <end position="195"/>
    </location>
</feature>
<evidence type="ECO:0000259" key="9">
    <source>
        <dbReference type="PROSITE" id="PS50928"/>
    </source>
</evidence>
<name>A0A4Q7UJH8_9ACTN</name>
<protein>
    <submittedName>
        <fullName evidence="10">Peptide/nickel transport system permease protein</fullName>
    </submittedName>
</protein>
<dbReference type="InterPro" id="IPR000515">
    <property type="entry name" value="MetI-like"/>
</dbReference>
<sequence length="318" mass="33332">MSADTHLAPPAPSRPPSQARSTGARHLWRRLAADRWALAGAGGVAFFLVVAVAAPLLSAIAGQDPYTYDLDALSDSGTPKGFGGGISAEHWFGVEPMTGRDLFAIVVHGARTSILVGAGATAVSVLLGVVVGLTAGFYGGWYDRVVTRIIDVLLGFPYLIFVIALGAIVPTSLPKSLLLVGVLAVFGWPSIARVIRGQTLELKRRTFVLASTALGAGGWHVLVRQLLPNLTATIIVYSTIMIPSMIGAEAALSFLGVGVPPPTPAWGRSIGDAIGWVQTDPMFLVFPGGALFLATLAFNLLGDGLRDAFDPKTRGLRR</sequence>
<evidence type="ECO:0000256" key="2">
    <source>
        <dbReference type="ARBA" id="ARBA00022448"/>
    </source>
</evidence>
<keyword evidence="4 7" id="KW-0812">Transmembrane</keyword>
<comment type="similarity">
    <text evidence="7">Belongs to the binding-protein-dependent transport system permease family.</text>
</comment>
<feature type="transmembrane region" description="Helical" evidence="7">
    <location>
        <begin position="36"/>
        <end position="61"/>
    </location>
</feature>
<proteinExistence type="inferred from homology"/>
<accession>A0A4Q7UJH8</accession>
<dbReference type="GO" id="GO:0055085">
    <property type="term" value="P:transmembrane transport"/>
    <property type="evidence" value="ECO:0007669"/>
    <property type="project" value="InterPro"/>
</dbReference>
<gene>
    <name evidence="10" type="ORF">EV382_2944</name>
</gene>
<dbReference type="EMBL" id="SHKK01000001">
    <property type="protein sequence ID" value="RZT79713.1"/>
    <property type="molecule type" value="Genomic_DNA"/>
</dbReference>
<dbReference type="PANTHER" id="PTHR43386:SF1">
    <property type="entry name" value="D,D-DIPEPTIDE TRANSPORT SYSTEM PERMEASE PROTEIN DDPC-RELATED"/>
    <property type="match status" value="1"/>
</dbReference>
<keyword evidence="2 7" id="KW-0813">Transport</keyword>
<keyword evidence="3" id="KW-1003">Cell membrane</keyword>
<evidence type="ECO:0000256" key="4">
    <source>
        <dbReference type="ARBA" id="ARBA00022692"/>
    </source>
</evidence>
<keyword evidence="11" id="KW-1185">Reference proteome</keyword>